<evidence type="ECO:0000313" key="2">
    <source>
        <dbReference type="Proteomes" id="UP000189818"/>
    </source>
</evidence>
<dbReference type="STRING" id="439228.SAMN06295920_102182"/>
<gene>
    <name evidence="1" type="ORF">SAMN06295920_102182</name>
</gene>
<reference evidence="2" key="1">
    <citation type="submission" date="2017-02" db="EMBL/GenBank/DDBJ databases">
        <authorList>
            <person name="Varghese N."/>
            <person name="Submissions S."/>
        </authorList>
    </citation>
    <scope>NUCLEOTIDE SEQUENCE [LARGE SCALE GENOMIC DNA]</scope>
    <source>
        <strain evidence="2">UM2</strain>
    </source>
</reference>
<dbReference type="RefSeq" id="WP_079647326.1">
    <property type="nucleotide sequence ID" value="NZ_FUYM01000002.1"/>
</dbReference>
<dbReference type="OrthoDB" id="7053758at2"/>
<name>A0A1T5ASA8_9SPHN</name>
<accession>A0A1T5ASA8</accession>
<dbReference type="EMBL" id="FUYM01000002">
    <property type="protein sequence ID" value="SKB37749.1"/>
    <property type="molecule type" value="Genomic_DNA"/>
</dbReference>
<dbReference type="Proteomes" id="UP000189818">
    <property type="component" value="Unassembled WGS sequence"/>
</dbReference>
<keyword evidence="2" id="KW-1185">Reference proteome</keyword>
<sequence length="372" mass="41848">MATQLSPESHEERVYNGRAWEDFCDGLKAAGQVIFRPEAPDTMLDRAEGWRWLTRLTRAALDMAVEYGDPAFPGFYQLSNHTIRIGADNPDNTYFNATISAEYDYKISGYRGTAPILTFGSKANRYAVDGTMATTGEIDQRTLKVDGNGYFEIIVSQKEHPGNWLRLEPDSTMVIGRETFLDRSTEKPCAIKIERIGRVGGPPPLSAKQIDEALQETARWVHGTAKTFADWAQLFAKDPNDLPPVHQAMSINGGGDPTIRYYHGYWELKPDEALVIESEVPNCLFWNFQLNNYWMESLEYRYLPVHVNKHSARYRPDGSVMIVVAAEDPGVGHYLTTDGHATGTMLLRWILADSDPQPRCRVAKIADLRAGK</sequence>
<evidence type="ECO:0000313" key="1">
    <source>
        <dbReference type="EMBL" id="SKB37749.1"/>
    </source>
</evidence>
<organism evidence="1 2">
    <name type="scientific">Rhizorhabdus histidinilytica</name>
    <dbReference type="NCBI Taxonomy" id="439228"/>
    <lineage>
        <taxon>Bacteria</taxon>
        <taxon>Pseudomonadati</taxon>
        <taxon>Pseudomonadota</taxon>
        <taxon>Alphaproteobacteria</taxon>
        <taxon>Sphingomonadales</taxon>
        <taxon>Sphingomonadaceae</taxon>
        <taxon>Rhizorhabdus</taxon>
    </lineage>
</organism>
<proteinExistence type="predicted"/>
<dbReference type="AlphaFoldDB" id="A0A1T5ASA8"/>
<evidence type="ECO:0008006" key="3">
    <source>
        <dbReference type="Google" id="ProtNLM"/>
    </source>
</evidence>
<protein>
    <recommendedName>
        <fullName evidence="3">DUF1214 domain-containing protein</fullName>
    </recommendedName>
</protein>